<reference evidence="2" key="1">
    <citation type="journal article" date="2019" name="MBio">
        <title>Comparative genomics for the elucidation of multidrug resistance (MDR) in Candida lusitaniae.</title>
        <authorList>
            <person name="Kannan A."/>
            <person name="Asner S.A."/>
            <person name="Trachsel E."/>
            <person name="Kelly S."/>
            <person name="Parker J."/>
            <person name="Sanglard D."/>
        </authorList>
    </citation>
    <scope>NUCLEOTIDE SEQUENCE [LARGE SCALE GENOMIC DNA]</scope>
    <source>
        <strain evidence="2">P1</strain>
    </source>
</reference>
<organism evidence="1 2">
    <name type="scientific">Clavispora lusitaniae</name>
    <name type="common">Candida lusitaniae</name>
    <dbReference type="NCBI Taxonomy" id="36911"/>
    <lineage>
        <taxon>Eukaryota</taxon>
        <taxon>Fungi</taxon>
        <taxon>Dikarya</taxon>
        <taxon>Ascomycota</taxon>
        <taxon>Saccharomycotina</taxon>
        <taxon>Pichiomycetes</taxon>
        <taxon>Metschnikowiaceae</taxon>
        <taxon>Clavispora</taxon>
    </lineage>
</organism>
<dbReference type="EMBL" id="CP038484">
    <property type="protein sequence ID" value="QFZ25250.1"/>
    <property type="molecule type" value="Genomic_DNA"/>
</dbReference>
<dbReference type="Proteomes" id="UP000326582">
    <property type="component" value="Chromosome 1"/>
</dbReference>
<accession>A0ACD0WD44</accession>
<gene>
    <name evidence="1" type="ORF">EJF14_10341</name>
</gene>
<protein>
    <submittedName>
        <fullName evidence="1">Uncharacterized transporter</fullName>
    </submittedName>
</protein>
<proteinExistence type="predicted"/>
<keyword evidence="2" id="KW-1185">Reference proteome</keyword>
<name>A0ACD0WD44_CLALS</name>
<evidence type="ECO:0000313" key="2">
    <source>
        <dbReference type="Proteomes" id="UP000326582"/>
    </source>
</evidence>
<evidence type="ECO:0000313" key="1">
    <source>
        <dbReference type="EMBL" id="QFZ25250.1"/>
    </source>
</evidence>
<sequence>MFCLSFLPSLPLTLFCFFLWSVPTLVLITHCNLFLTHSHTFAHIRTHIVLVILFSLTYFSLFRSPMVLSQAFNQLANPNTVNNRRRRLFIPPSTQFPLFSYGREPDQRSFLSLDESGSVYTGTDVDDVVSVASSRSLPSTLSSAHTSEDQESFHSWLVEEHQRRYNATESDSDEQLLESRSVGSRSSASHYSDKTFQSVFEQEDFASLKTTYSRELKMLVRYSAPLVITFVLEHFFSIVCLLVVGHLGKDELAAVSLASMTSTITFAIFEGIATALDTLCPQAYGAGNYELVSTHVQRCFVFSLVVYLPCALMWWNSNLLLQFVISSPKVLELTTQFLRILILGGPAYIFFENFKRFLQAQGIFEAGTGVLFVSAPINIFLSWFLVWDSKYGIGYVGAPIATAINFWIMAILLVLYATFVDGSRCWYGFCSPKELFSKWGQLSHLALPGIVMLESEYLAYELMTLFASYFGTTQLAAQSAVGSIASLTYMVPFALSIASSTRIANFIGGQNIYSAQIATRVGLMCGLCLAVANCLVLFTFRWQIARLFSKDDEVILLIVQLLAPLVSVLQIFDGVASVASGILRAQGSQKIGGIINFLSYYAFAMPLAFVLCTYTDLELKGLWLGVGSGMVLIGLTETIVILNSDWESIIVHAGLMNYAEEE</sequence>